<feature type="compositionally biased region" description="Polar residues" evidence="1">
    <location>
        <begin position="723"/>
        <end position="738"/>
    </location>
</feature>
<feature type="region of interest" description="Disordered" evidence="1">
    <location>
        <begin position="786"/>
        <end position="805"/>
    </location>
</feature>
<proteinExistence type="predicted"/>
<evidence type="ECO:0000259" key="2">
    <source>
        <dbReference type="Pfam" id="PF13930"/>
    </source>
</evidence>
<evidence type="ECO:0000256" key="1">
    <source>
        <dbReference type="SAM" id="MobiDB-lite"/>
    </source>
</evidence>
<feature type="compositionally biased region" description="Low complexity" evidence="1">
    <location>
        <begin position="482"/>
        <end position="501"/>
    </location>
</feature>
<comment type="caution">
    <text evidence="3">The sequence shown here is derived from an EMBL/GenBank/DDBJ whole genome shotgun (WGS) entry which is preliminary data.</text>
</comment>
<evidence type="ECO:0000313" key="4">
    <source>
        <dbReference type="Proteomes" id="UP001209654"/>
    </source>
</evidence>
<name>A0ABQ5MUB7_9MICC</name>
<organism evidence="3 4">
    <name type="scientific">Arthrobacter mangrovi</name>
    <dbReference type="NCBI Taxonomy" id="2966350"/>
    <lineage>
        <taxon>Bacteria</taxon>
        <taxon>Bacillati</taxon>
        <taxon>Actinomycetota</taxon>
        <taxon>Actinomycetes</taxon>
        <taxon>Micrococcales</taxon>
        <taxon>Micrococcaceae</taxon>
        <taxon>Arthrobacter</taxon>
    </lineage>
</organism>
<accession>A0ABQ5MUB7</accession>
<feature type="domain" description="Type VII secretion system protein EssD-like" evidence="2">
    <location>
        <begin position="952"/>
        <end position="1040"/>
    </location>
</feature>
<gene>
    <name evidence="3" type="ORF">AHIS1636_20190</name>
</gene>
<feature type="region of interest" description="Disordered" evidence="1">
    <location>
        <begin position="436"/>
        <end position="539"/>
    </location>
</feature>
<dbReference type="InterPro" id="IPR044927">
    <property type="entry name" value="Endonuclea_NS_2"/>
</dbReference>
<dbReference type="Gene3D" id="3.40.570.10">
    <property type="entry name" value="Extracellular Endonuclease, subunit A"/>
    <property type="match status" value="1"/>
</dbReference>
<dbReference type="Proteomes" id="UP001209654">
    <property type="component" value="Unassembled WGS sequence"/>
</dbReference>
<protein>
    <recommendedName>
        <fullName evidence="2">Type VII secretion system protein EssD-like domain-containing protein</fullName>
    </recommendedName>
</protein>
<reference evidence="3 4" key="1">
    <citation type="journal article" date="2023" name="Int. J. Syst. Evol. Microbiol.">
        <title>Arthrobacter mangrovi sp. nov., an actinobacterium isolated from the rhizosphere of a mangrove.</title>
        <authorList>
            <person name="Hamada M."/>
            <person name="Saitou S."/>
            <person name="Enomoto N."/>
            <person name="Nanri K."/>
            <person name="Hidaka K."/>
            <person name="Miura T."/>
            <person name="Tamura T."/>
        </authorList>
    </citation>
    <scope>NUCLEOTIDE SEQUENCE [LARGE SCALE GENOMIC DNA]</scope>
    <source>
        <strain evidence="3 4">NBRC 112813</strain>
    </source>
</reference>
<dbReference type="EMBL" id="BRVS01000008">
    <property type="protein sequence ID" value="GLB67579.1"/>
    <property type="molecule type" value="Genomic_DNA"/>
</dbReference>
<evidence type="ECO:0000313" key="3">
    <source>
        <dbReference type="EMBL" id="GLB67579.1"/>
    </source>
</evidence>
<keyword evidence="4" id="KW-1185">Reference proteome</keyword>
<dbReference type="InterPro" id="IPR044929">
    <property type="entry name" value="DNA/RNA_non-sp_Endonuclease_sf"/>
</dbReference>
<feature type="region of interest" description="Disordered" evidence="1">
    <location>
        <begin position="683"/>
        <end position="741"/>
    </location>
</feature>
<dbReference type="Pfam" id="PF13930">
    <property type="entry name" value="Endonuclea_NS_2"/>
    <property type="match status" value="1"/>
</dbReference>
<dbReference type="RefSeq" id="WP_264795696.1">
    <property type="nucleotide sequence ID" value="NZ_BRVS01000008.1"/>
</dbReference>
<sequence length="1052" mass="112479">MGWNPSEFPPLPDAEVLEQHAGKLRTKAEGIQSAASESHSIWQGTATAYKGPGDWQVHSAFNRVLTEADTVLEDSNSVADAIDTYAEWAREAKRRYDALYSDWLSVRARIADEGDDWRKNEDLVNDDNQILKDANVLVEDHMAAERACASAISGLFGGPSYVVTTEDGPGANQVAYGYTSEQLDAATAEGHIPWGEPTEWDKPWYRDAWDGVVSFGKGVWSGITGTVTGLWNMVNFTDMDTFSATWKGIGQLALDVAIVTSPVAQVALRATGNGRIADGAGERLVAVGKAAIHWDDWKRDPAYAAGATTFDLASILLTAGGGAVAKTGSVASAVTRIGQTGSKIGSVVNVSGLSRMAGLTTKVLDLGSALKVNTINFATDSARVTLGRMAPAAVRVDNFLNDVGNTLSGPRPAYAGVSAGHGPGPVSTRIDNLITRFDTEGPSGPNRGPAGHADADAPAREPSGPAADTDAASNVPDSGDNRTPAAATPEAEAPAGRGAPADGQAGSVPGTDTSGRPAAGELIRDADGNPSIVRFPDGTEHKVTTNLSNLRQADAWDDVREALERSGKDEDWLRDVVGRQVEELSPEDAAALHDIRRSIPAPDTSTVFQKVMDRGSADALFDASNPYRGGAMGYISRAEHTAGLRTPADIHDGLRLDYDNTPYRPDNSLPVYAVRFQGTADSIGNVRVPDGRMMDALHGPDAPHARPDAPDDYSTPSPHRDASPNTGHGFTSSTSSNGDLIPEEATHRDIGAVQYQKGAEMWEINGSGKETLTGVYNGKIWDRVAEFDGGTGPSTPSTPTPGPSAGQQLIDAARPEIVREVPVEGLRKTEIFSARTDLEPNTLYDVSGRGKFYTDGDGKVVLVETSTKRFGRLNPDLQNPLPNATYHVNDYMVVKTDDLGRTVHTHVDALSLADGGRHRVNQTEVGHIGNAELNGGKDIRLDENGTKRPYSEYQHQAKYEGGHGLGRAFGGIREWLNYTPMSKILNGGRTGIASFFRVERELEALLRANPGTSIEFDVRNLFRGESKVPHRYTVRYSIDGAKPKVLRLTNRV</sequence>